<keyword evidence="3" id="KW-1185">Reference proteome</keyword>
<accession>A0AAN9MX39</accession>
<protein>
    <submittedName>
        <fullName evidence="2">Uncharacterized protein</fullName>
    </submittedName>
</protein>
<proteinExistence type="predicted"/>
<dbReference type="AlphaFoldDB" id="A0AAN9MX39"/>
<name>A0AAN9MX39_CANGL</name>
<evidence type="ECO:0000313" key="2">
    <source>
        <dbReference type="EMBL" id="KAK7362292.1"/>
    </source>
</evidence>
<dbReference type="EMBL" id="JAYMYQ010000001">
    <property type="protein sequence ID" value="KAK7362292.1"/>
    <property type="molecule type" value="Genomic_DNA"/>
</dbReference>
<gene>
    <name evidence="2" type="ORF">VNO77_04402</name>
</gene>
<sequence>MLPEKGSASEGLAVFCGDVFKRVCFARYGLAHNTEQEAKGKALKKRTTVPRKKSKSLESENPVSIPFPRVSIPLVLSGVCLLENDKDRWSLFSGYSNSRTLFNQMSLQHSTARSKCGKKRFFNKLWAEKALAWRVFLHHLPTKQNLARRGITFP</sequence>
<evidence type="ECO:0000313" key="3">
    <source>
        <dbReference type="Proteomes" id="UP001367508"/>
    </source>
</evidence>
<dbReference type="Proteomes" id="UP001367508">
    <property type="component" value="Unassembled WGS sequence"/>
</dbReference>
<feature type="region of interest" description="Disordered" evidence="1">
    <location>
        <begin position="40"/>
        <end position="61"/>
    </location>
</feature>
<evidence type="ECO:0000256" key="1">
    <source>
        <dbReference type="SAM" id="MobiDB-lite"/>
    </source>
</evidence>
<comment type="caution">
    <text evidence="2">The sequence shown here is derived from an EMBL/GenBank/DDBJ whole genome shotgun (WGS) entry which is preliminary data.</text>
</comment>
<organism evidence="2 3">
    <name type="scientific">Canavalia gladiata</name>
    <name type="common">Sword bean</name>
    <name type="synonym">Dolichos gladiatus</name>
    <dbReference type="NCBI Taxonomy" id="3824"/>
    <lineage>
        <taxon>Eukaryota</taxon>
        <taxon>Viridiplantae</taxon>
        <taxon>Streptophyta</taxon>
        <taxon>Embryophyta</taxon>
        <taxon>Tracheophyta</taxon>
        <taxon>Spermatophyta</taxon>
        <taxon>Magnoliopsida</taxon>
        <taxon>eudicotyledons</taxon>
        <taxon>Gunneridae</taxon>
        <taxon>Pentapetalae</taxon>
        <taxon>rosids</taxon>
        <taxon>fabids</taxon>
        <taxon>Fabales</taxon>
        <taxon>Fabaceae</taxon>
        <taxon>Papilionoideae</taxon>
        <taxon>50 kb inversion clade</taxon>
        <taxon>NPAAA clade</taxon>
        <taxon>indigoferoid/millettioid clade</taxon>
        <taxon>Phaseoleae</taxon>
        <taxon>Canavalia</taxon>
    </lineage>
</organism>
<reference evidence="2 3" key="1">
    <citation type="submission" date="2024-01" db="EMBL/GenBank/DDBJ databases">
        <title>The genomes of 5 underutilized Papilionoideae crops provide insights into root nodulation and disease resistanc.</title>
        <authorList>
            <person name="Jiang F."/>
        </authorList>
    </citation>
    <scope>NUCLEOTIDE SEQUENCE [LARGE SCALE GENOMIC DNA]</scope>
    <source>
        <strain evidence="2">LVBAO_FW01</strain>
        <tissue evidence="2">Leaves</tissue>
    </source>
</reference>
<feature type="compositionally biased region" description="Basic residues" evidence="1">
    <location>
        <begin position="41"/>
        <end position="54"/>
    </location>
</feature>